<dbReference type="Proteomes" id="UP000514515">
    <property type="component" value="Segment"/>
</dbReference>
<protein>
    <recommendedName>
        <fullName evidence="3">Internal virion protein</fullName>
    </recommendedName>
</protein>
<name>A0A7D7JF18_9CAUD</name>
<evidence type="ECO:0000313" key="1">
    <source>
        <dbReference type="EMBL" id="QMP18297.1"/>
    </source>
</evidence>
<accession>A0A7D7JF18</accession>
<keyword evidence="2" id="KW-1185">Reference proteome</keyword>
<evidence type="ECO:0008006" key="3">
    <source>
        <dbReference type="Google" id="ProtNLM"/>
    </source>
</evidence>
<reference evidence="1 2" key="1">
    <citation type="submission" date="2020-03" db="EMBL/GenBank/DDBJ databases">
        <authorList>
            <person name="Chen G."/>
            <person name="Lin M."/>
            <person name="Fu H."/>
        </authorList>
    </citation>
    <scope>NUCLEOTIDE SEQUENCE [LARGE SCALE GENOMIC DNA]</scope>
</reference>
<sequence>MANEPSVFDANYPDTTEYDGSVATARQFLQAENPELYQGAQAARSDRAHFDKEVGARKHRVSPMEKMGAVVSQMNTFINFDQARQLEAARKVKSEINVSDSQLVDALPAEFHALVLDENFKFGSTAAITLKEQLLEDIKNNTIMDNLEWYETLGYGVAQAVVDPTTYIGAAGGIAVGANASKVAAKSARLLGKSLPKEADTLIRYGAASGVEAAATNAPRLAGDHTYTIEDYHADLVVDTLLGTGLVYGGDKLFKKYNSYQSQNSIRRQTAQDNIDQMKRELDTGKAETADFDPAKPVTGEVPRTRRQGMESNIRYAATIKGDMSWTPEPSANTAFERKLDDVLEYPHFKVDNDMDWMGTKLTALAMEVKELNKFRNRIDMSDAVAHPAFTSPTKKNVEDLAMLVDEKINKAYAATSAQAKVEADRIELGRAVGTEADTRSMTPESREAWDVLVDNDVATRREIGVDAAGQPEYAFKLKTGDSGSQSLPERPKDVAPEMSAVLAKIKSQRVQARINGTQTARRTESVKPYSTIKYVEGYDQPQVKMGDYPVKTKATEAIVKVHQERESIVQKNSVEMEQKVKSSDEIPKSAIVSEVNALKEAQQDARAVEGAEGGILDLDLSTGVLQSAEDSAMAVLDNPGVAKEVGDSLLRKSVDKITQTVSNYHGSGEHKVYQRLLRPKNIKQWAARAVSQWGGVTQDLATKFIETDNATLNWVGTHLTEMGRGYGGDVMRKHTAGVIRESEYMRSVSKIMPDYDKAVKEYAASKGSKAVGQMMAAVSTGGRNKLQDEFAHKFMVYMNEARLGRALPDEPVIAKFAQKWNEYMGHNYDTLVRNKIAGFTGDNRINNYVPQVWHVKHAQRLINDDEGTIMELLTRAVRGPEEDAHALMAWLKKAGDDYDGYLANQDSRAIERLNVDWSVEHNGVKVLDLLETDTRRIMTNYSNRVAGWAGVSKASGGKLVSHTDLNALKLSAFEQNQSLDDALVVSDTIDMLFGRPVQGGLQDWQRSVKTAAVLTKLGGLGSAQLIESGTVATRAVMESMGDPKFMKKLLKGMSPEETAQDLRELQALTGNGWDYHLINVEAEYYTEYDLAGTSKLQNSVDWAVDKATLGGLKPVAGRAFGHVTGYNMVRKYQAAMMQRSFAMQVARYFKNGQSKMSVERMADYGLTDVDGSNVYLQRAIREHVEFDADGYPTKYNFDKWPPSAKDTFMYAMQRAEATELLRPLVGEMPEWFNKPWMQMLMQFRTMPLVAQNKALGRSLAFADKEAIAQLMLNTMTAGLVRYGKYAGLAALAAGATGSWEDEYKKQLDRAGNDALLGGAVDRYITQLGGVADVYALSHIYGSADTPSGYVSKMANQVPALSLMKDYAGAAEAISEGDMDKASKHVQSITFLGNTLALEAAGSVIEEAVKGD</sequence>
<proteinExistence type="predicted"/>
<dbReference type="EMBL" id="MT227925">
    <property type="protein sequence ID" value="QMP18297.1"/>
    <property type="molecule type" value="Genomic_DNA"/>
</dbReference>
<gene>
    <name evidence="1" type="ORF">phiV141_38</name>
</gene>
<evidence type="ECO:0000313" key="2">
    <source>
        <dbReference type="Proteomes" id="UP000514515"/>
    </source>
</evidence>
<organism evidence="1 2">
    <name type="scientific">Vibrio phage phiV141</name>
    <dbReference type="NCBI Taxonomy" id="2723905"/>
    <lineage>
        <taxon>Viruses</taxon>
        <taxon>Duplodnaviria</taxon>
        <taxon>Heunggongvirae</taxon>
        <taxon>Uroviricota</taxon>
        <taxon>Caudoviricetes</taxon>
        <taxon>Autographivirales</taxon>
        <taxon>Autographivirales incertae sedis</taxon>
        <taxon>Fujianvirus</taxon>
        <taxon>Fujianvirus V141</taxon>
    </lineage>
</organism>